<dbReference type="OrthoDB" id="9788101at2"/>
<reference evidence="3" key="1">
    <citation type="submission" date="2018-08" db="EMBL/GenBank/DDBJ databases">
        <authorList>
            <person name="Liu Z.-W."/>
            <person name="Du Z.-J."/>
        </authorList>
    </citation>
    <scope>NUCLEOTIDE SEQUENCE [LARGE SCALE GENOMIC DNA]</scope>
    <source>
        <strain evidence="3">H4X</strain>
    </source>
</reference>
<dbReference type="Proteomes" id="UP000256708">
    <property type="component" value="Unassembled WGS sequence"/>
</dbReference>
<dbReference type="Pfam" id="PF00535">
    <property type="entry name" value="Glycos_transf_2"/>
    <property type="match status" value="2"/>
</dbReference>
<evidence type="ECO:0000313" key="3">
    <source>
        <dbReference type="Proteomes" id="UP000256708"/>
    </source>
</evidence>
<name>A0A3D8LG60_9BACT</name>
<keyword evidence="3" id="KW-1185">Reference proteome</keyword>
<evidence type="ECO:0000259" key="1">
    <source>
        <dbReference type="Pfam" id="PF00535"/>
    </source>
</evidence>
<dbReference type="AlphaFoldDB" id="A0A3D8LG60"/>
<dbReference type="CDD" id="cd04184">
    <property type="entry name" value="GT2_RfbC_Mx_like"/>
    <property type="match status" value="1"/>
</dbReference>
<dbReference type="InterPro" id="IPR001173">
    <property type="entry name" value="Glyco_trans_2-like"/>
</dbReference>
<dbReference type="InterPro" id="IPR029044">
    <property type="entry name" value="Nucleotide-diphossugar_trans"/>
</dbReference>
<dbReference type="PANTHER" id="PTHR43685">
    <property type="entry name" value="GLYCOSYLTRANSFERASE"/>
    <property type="match status" value="1"/>
</dbReference>
<organism evidence="2 3">
    <name type="scientific">Pontibacter diazotrophicus</name>
    <dbReference type="NCBI Taxonomy" id="1400979"/>
    <lineage>
        <taxon>Bacteria</taxon>
        <taxon>Pseudomonadati</taxon>
        <taxon>Bacteroidota</taxon>
        <taxon>Cytophagia</taxon>
        <taxon>Cytophagales</taxon>
        <taxon>Hymenobacteraceae</taxon>
        <taxon>Pontibacter</taxon>
    </lineage>
</organism>
<feature type="domain" description="Glycosyltransferase 2-like" evidence="1">
    <location>
        <begin position="482"/>
        <end position="606"/>
    </location>
</feature>
<comment type="caution">
    <text evidence="2">The sequence shown here is derived from an EMBL/GenBank/DDBJ whole genome shotgun (WGS) entry which is preliminary data.</text>
</comment>
<dbReference type="Gene3D" id="3.90.550.10">
    <property type="entry name" value="Spore Coat Polysaccharide Biosynthesis Protein SpsA, Chain A"/>
    <property type="match status" value="2"/>
</dbReference>
<gene>
    <name evidence="2" type="ORF">DXT99_04355</name>
</gene>
<dbReference type="GO" id="GO:0044010">
    <property type="term" value="P:single-species biofilm formation"/>
    <property type="evidence" value="ECO:0007669"/>
    <property type="project" value="TreeGrafter"/>
</dbReference>
<proteinExistence type="predicted"/>
<evidence type="ECO:0000313" key="2">
    <source>
        <dbReference type="EMBL" id="RDV16439.1"/>
    </source>
</evidence>
<dbReference type="EMBL" id="QRGR01000004">
    <property type="protein sequence ID" value="RDV16439.1"/>
    <property type="molecule type" value="Genomic_DNA"/>
</dbReference>
<keyword evidence="2" id="KW-0808">Transferase</keyword>
<protein>
    <submittedName>
        <fullName evidence="2">Glycosyltransferase</fullName>
    </submittedName>
</protein>
<dbReference type="PANTHER" id="PTHR43685:SF2">
    <property type="entry name" value="GLYCOSYLTRANSFERASE 2-LIKE DOMAIN-CONTAINING PROTEIN"/>
    <property type="match status" value="1"/>
</dbReference>
<dbReference type="GO" id="GO:0016740">
    <property type="term" value="F:transferase activity"/>
    <property type="evidence" value="ECO:0007669"/>
    <property type="project" value="UniProtKB-KW"/>
</dbReference>
<feature type="domain" description="Glycosyltransferase 2-like" evidence="1">
    <location>
        <begin position="224"/>
        <end position="374"/>
    </location>
</feature>
<dbReference type="RefSeq" id="WP_115564299.1">
    <property type="nucleotide sequence ID" value="NZ_QRGR01000004.1"/>
</dbReference>
<accession>A0A3D8LG60</accession>
<dbReference type="SUPFAM" id="SSF53448">
    <property type="entry name" value="Nucleotide-diphospho-sugar transferases"/>
    <property type="match status" value="2"/>
</dbReference>
<dbReference type="InterPro" id="IPR050834">
    <property type="entry name" value="Glycosyltransf_2"/>
</dbReference>
<sequence length="751" mass="86767">MKLTKVKGARFNFVDRLQDVYDINVVNSFSDAEVYTTYGTDPQLNIELKARINRGYYKFLFDFTVVKGKINNPKFYFDTGSGYNEQEILNLPHSHNGFIECFFFVHKPVLKIRFDPTDKPDVEFTINEIEICAVESFSIFKLVKDKLKNESNYRNIPKNYFRSASFLLQNNQSNVVNLINKSKAFSMDLFNYESWIEEHDSYSPQQLEELSSKQSEFEYRPLMSILLPTYNTPIVWLKDCIDSVLCQIYPNWELCIADDNSTSEEVRQVIKEYALKDSRIKFILRAENGHIAACSNSALELAIGEYITLLDHDDKFAPLALYRIVECLNLDKSIDFIYSDEDKIDVNGFRSLPFFKPDWSPALFYNQNYITHLTCIRRGLVEKVGGFTNGSEGSQDYDLFLKTIAEGAKIKHLPFILYHWRLHDQSTSSQSSSKPYAHISGKKSLEDFLSKKYPVLFDYLEDGINTFTYVPRFKLETKKKVSIIIPTKDKIEFLKPCINSIVSLSSWDNYEILVLNNNSVEKETFEYFDKVQTVYEQVKVIDANFPFNWSKLNNYGSEFATGDFLIFLNNDISVISNDWIQRLCEWASLPDVATVGAMLLYEDDTIQHAGVVLGMNGWADHVFKNMKPSHFPSPYVSNVLTRNVLAVTGACVAIEKEKFVKLNRFDEEFIICGSDVELGIRAFRNSFYNVVDTNVRLYHYESKSRGSEVPENDFLQSAIKYEPYRTLKCDPFFNPNLSLYHTSPVCKVPVS</sequence>